<dbReference type="STRING" id="1379903.ATO8_07286"/>
<dbReference type="AlphaFoldDB" id="W4HM50"/>
<dbReference type="RefSeq" id="WP_043843258.1">
    <property type="nucleotide sequence ID" value="NZ_AQQW01000003.1"/>
</dbReference>
<keyword evidence="4" id="KW-1185">Reference proteome</keyword>
<evidence type="ECO:0000256" key="2">
    <source>
        <dbReference type="SAM" id="SignalP"/>
    </source>
</evidence>
<dbReference type="EMBL" id="AQQW01000003">
    <property type="protein sequence ID" value="ETW13814.1"/>
    <property type="molecule type" value="Genomic_DNA"/>
</dbReference>
<feature type="signal peptide" evidence="2">
    <location>
        <begin position="1"/>
        <end position="19"/>
    </location>
</feature>
<dbReference type="PANTHER" id="PTHR36302">
    <property type="entry name" value="BLR7088 PROTEIN"/>
    <property type="match status" value="1"/>
</dbReference>
<gene>
    <name evidence="3" type="ORF">ATO8_07286</name>
</gene>
<name>W4HM50_9RHOB</name>
<dbReference type="Pfam" id="PF04314">
    <property type="entry name" value="PCuAC"/>
    <property type="match status" value="1"/>
</dbReference>
<dbReference type="SUPFAM" id="SSF110087">
    <property type="entry name" value="DR1885-like metal-binding protein"/>
    <property type="match status" value="1"/>
</dbReference>
<proteinExistence type="predicted"/>
<dbReference type="Gene3D" id="2.60.40.1890">
    <property type="entry name" value="PCu(A)C copper chaperone"/>
    <property type="match status" value="1"/>
</dbReference>
<organism evidence="3 4">
    <name type="scientific">Roseivivax marinus</name>
    <dbReference type="NCBI Taxonomy" id="1379903"/>
    <lineage>
        <taxon>Bacteria</taxon>
        <taxon>Pseudomonadati</taxon>
        <taxon>Pseudomonadota</taxon>
        <taxon>Alphaproteobacteria</taxon>
        <taxon>Rhodobacterales</taxon>
        <taxon>Roseobacteraceae</taxon>
        <taxon>Roseivivax</taxon>
    </lineage>
</organism>
<evidence type="ECO:0000313" key="3">
    <source>
        <dbReference type="EMBL" id="ETW13814.1"/>
    </source>
</evidence>
<feature type="region of interest" description="Disordered" evidence="1">
    <location>
        <begin position="143"/>
        <end position="163"/>
    </location>
</feature>
<sequence length="163" mass="16956">MIRTLSLAATLVAGTAAMAAADITIHDAYARSATPVAKSGAAFMVIENDGTEADRLIGVASEAAAVVELHTHAEDDTGMMLMRPVEGGLEIPADGSHALQRGGDHVMFMGLTEGWENGDTIPVTLTFERAGDVQVDIVVDRDRQPAQDGGHGAMQGMDTAPTN</sequence>
<dbReference type="InterPro" id="IPR007410">
    <property type="entry name" value="LpqE-like"/>
</dbReference>
<evidence type="ECO:0000256" key="1">
    <source>
        <dbReference type="SAM" id="MobiDB-lite"/>
    </source>
</evidence>
<evidence type="ECO:0008006" key="5">
    <source>
        <dbReference type="Google" id="ProtNLM"/>
    </source>
</evidence>
<dbReference type="InterPro" id="IPR058248">
    <property type="entry name" value="Lxx211020-like"/>
</dbReference>
<protein>
    <recommendedName>
        <fullName evidence="5">Copper-binding protein</fullName>
    </recommendedName>
</protein>
<dbReference type="PATRIC" id="fig|1317118.6.peg.1510"/>
<accession>W4HM50</accession>
<dbReference type="PANTHER" id="PTHR36302:SF1">
    <property type="entry name" value="COPPER CHAPERONE PCU(A)C"/>
    <property type="match status" value="1"/>
</dbReference>
<evidence type="ECO:0000313" key="4">
    <source>
        <dbReference type="Proteomes" id="UP000019063"/>
    </source>
</evidence>
<dbReference type="Proteomes" id="UP000019063">
    <property type="component" value="Unassembled WGS sequence"/>
</dbReference>
<dbReference type="eggNOG" id="COG2847">
    <property type="taxonomic scope" value="Bacteria"/>
</dbReference>
<feature type="chain" id="PRO_5004842168" description="Copper-binding protein" evidence="2">
    <location>
        <begin position="20"/>
        <end position="163"/>
    </location>
</feature>
<keyword evidence="2" id="KW-0732">Signal</keyword>
<dbReference type="InterPro" id="IPR036182">
    <property type="entry name" value="PCuAC_sf"/>
</dbReference>
<comment type="caution">
    <text evidence="3">The sequence shown here is derived from an EMBL/GenBank/DDBJ whole genome shotgun (WGS) entry which is preliminary data.</text>
</comment>
<reference evidence="3 4" key="1">
    <citation type="journal article" date="2014" name="Antonie Van Leeuwenhoek">
        <title>Roseivivax atlanticus sp. nov., isolated from surface seawater of the Atlantic Ocean.</title>
        <authorList>
            <person name="Li G."/>
            <person name="Lai Q."/>
            <person name="Liu X."/>
            <person name="Sun F."/>
            <person name="Shao Z."/>
        </authorList>
    </citation>
    <scope>NUCLEOTIDE SEQUENCE [LARGE SCALE GENOMIC DNA]</scope>
    <source>
        <strain evidence="3 4">22II-s10s</strain>
    </source>
</reference>